<keyword evidence="2" id="KW-0132">Cell division</keyword>
<dbReference type="RefSeq" id="WP_338750725.1">
    <property type="nucleotide sequence ID" value="NZ_CP147404.1"/>
</dbReference>
<dbReference type="Proteomes" id="UP001387364">
    <property type="component" value="Chromosome"/>
</dbReference>
<dbReference type="EMBL" id="CP147404">
    <property type="protein sequence ID" value="WXB92334.1"/>
    <property type="molecule type" value="Genomic_DNA"/>
</dbReference>
<dbReference type="GO" id="GO:0051301">
    <property type="term" value="P:cell division"/>
    <property type="evidence" value="ECO:0007669"/>
    <property type="project" value="UniProtKB-KW"/>
</dbReference>
<dbReference type="CDD" id="cd24004">
    <property type="entry name" value="ASKHA_NBD_PilM-like"/>
    <property type="match status" value="1"/>
</dbReference>
<keyword evidence="2" id="KW-0131">Cell cycle</keyword>
<keyword evidence="3" id="KW-1185">Reference proteome</keyword>
<dbReference type="InterPro" id="IPR003494">
    <property type="entry name" value="SHS2_FtsA"/>
</dbReference>
<dbReference type="Gene3D" id="3.30.420.40">
    <property type="match status" value="2"/>
</dbReference>
<sequence length="716" mass="79582">MVQSNRIFSLDIGTRSVVGMIIEQEEDRFHVIDMVMYEHKKRSMLDGQIQDIPSVAAIIAKIKAELEEKHGPLKKACVAAAGRALQTETAHATIQVAGKPMTQEDVLHLELSAVQEAQVKAAKKQQLDQHRHYYCVGYSVLYYRLDGEEITSLIDQQGTEASVDIIATFLPRVVVESLIAALARADLEIEALTLEPIAAIHVLVPPSMRRLNIALVDIGAGTSDIAITSAGTVISYGMVPIAGDEITEALSDHFLLDFPIAERVKRELQTEETIKITDILGFETLFSKDEVLDKSHEAVNRLAEAIQQEIIRLNNGNAPQAVMMVGGGSLTPGLPKLLAEKLQLADNRVAIRGTEAINELTMADQIAHAPTLVTPIGIAITSKQRPLQYKTVYVNEQPVRLFELNKLTAGDCLLAAGLKINQLYGKPGLAIMVTYNGQLLTIPGKYGKLPILTKNGQPCRFDEIVNHHDKLEITKGEDGQPASVQLNELLENTTSIQVTLNGEVIEVPLSIIVNGKEASLHTSLADSDVIEARYPSIAEWLPSQQKQTWLEELLPFSVVINHKKTYFPSLSAKIRVNGREEKLSQPLQDRSILEWVPAPKRTVADIATLKQYPFEQSIIVFFNGKEITLTKEATRFYRDGVLLHPEDIIYAGDELIVEMDQAQGFIFQDLFRHVEVAIPKQEGKTFYILKNNEETTFYEPILPGDHLEIKWEIIKK</sequence>
<accession>A0ABZ2N3P1</accession>
<evidence type="ECO:0000313" key="2">
    <source>
        <dbReference type="EMBL" id="WXB92334.1"/>
    </source>
</evidence>
<feature type="domain" description="SHS2" evidence="1">
    <location>
        <begin position="7"/>
        <end position="203"/>
    </location>
</feature>
<organism evidence="2 3">
    <name type="scientific">Bacillus kandeliae</name>
    <dbReference type="NCBI Taxonomy" id="3129297"/>
    <lineage>
        <taxon>Bacteria</taxon>
        <taxon>Bacillati</taxon>
        <taxon>Bacillota</taxon>
        <taxon>Bacilli</taxon>
        <taxon>Bacillales</taxon>
        <taxon>Bacillaceae</taxon>
        <taxon>Bacillus</taxon>
    </lineage>
</organism>
<gene>
    <name evidence="2" type="ORF">WDJ61_13870</name>
</gene>
<name>A0ABZ2N3P1_9BACI</name>
<protein>
    <submittedName>
        <fullName evidence="2">Cell division protein FtsA</fullName>
    </submittedName>
</protein>
<dbReference type="PANTHER" id="PTHR32432">
    <property type="entry name" value="CELL DIVISION PROTEIN FTSA-RELATED"/>
    <property type="match status" value="1"/>
</dbReference>
<dbReference type="PANTHER" id="PTHR32432:SF3">
    <property type="entry name" value="ETHANOLAMINE UTILIZATION PROTEIN EUTJ"/>
    <property type="match status" value="1"/>
</dbReference>
<proteinExistence type="predicted"/>
<dbReference type="SMART" id="SM00842">
    <property type="entry name" value="FtsA"/>
    <property type="match status" value="1"/>
</dbReference>
<dbReference type="InterPro" id="IPR050696">
    <property type="entry name" value="FtsA/MreB"/>
</dbReference>
<dbReference type="Pfam" id="PF14450">
    <property type="entry name" value="FtsA"/>
    <property type="match status" value="1"/>
</dbReference>
<reference evidence="2 3" key="1">
    <citation type="submission" date="2024-02" db="EMBL/GenBank/DDBJ databases">
        <title>Seven novel Bacillus-like species.</title>
        <authorList>
            <person name="Liu G."/>
        </authorList>
    </citation>
    <scope>NUCLEOTIDE SEQUENCE [LARGE SCALE GENOMIC DNA]</scope>
    <source>
        <strain evidence="2 3">FJAT-52991</strain>
    </source>
</reference>
<evidence type="ECO:0000259" key="1">
    <source>
        <dbReference type="SMART" id="SM00842"/>
    </source>
</evidence>
<dbReference type="SUPFAM" id="SSF53067">
    <property type="entry name" value="Actin-like ATPase domain"/>
    <property type="match status" value="2"/>
</dbReference>
<dbReference type="InterPro" id="IPR043129">
    <property type="entry name" value="ATPase_NBD"/>
</dbReference>
<evidence type="ECO:0000313" key="3">
    <source>
        <dbReference type="Proteomes" id="UP001387364"/>
    </source>
</evidence>